<accession>A0A9P4NW99</accession>
<dbReference type="AlphaFoldDB" id="A0A9P4NW99"/>
<gene>
    <name evidence="3" type="ORF">EJ08DRAFT_647189</name>
</gene>
<proteinExistence type="predicted"/>
<keyword evidence="2" id="KW-0472">Membrane</keyword>
<organism evidence="3 4">
    <name type="scientific">Tothia fuscella</name>
    <dbReference type="NCBI Taxonomy" id="1048955"/>
    <lineage>
        <taxon>Eukaryota</taxon>
        <taxon>Fungi</taxon>
        <taxon>Dikarya</taxon>
        <taxon>Ascomycota</taxon>
        <taxon>Pezizomycotina</taxon>
        <taxon>Dothideomycetes</taxon>
        <taxon>Pleosporomycetidae</taxon>
        <taxon>Venturiales</taxon>
        <taxon>Cylindrosympodiaceae</taxon>
        <taxon>Tothia</taxon>
    </lineage>
</organism>
<dbReference type="EMBL" id="MU007020">
    <property type="protein sequence ID" value="KAF2433494.1"/>
    <property type="molecule type" value="Genomic_DNA"/>
</dbReference>
<sequence length="89" mass="9716">MVQPNSPSIGCYLGYIFGILAILWVSYLLYLLIGTVWRCCFGSGSRRSEPDPPFPLSQTTAPHPPSQAHAQPSRRSDPRPSQDSGVGMP</sequence>
<feature type="transmembrane region" description="Helical" evidence="2">
    <location>
        <begin position="12"/>
        <end position="37"/>
    </location>
</feature>
<keyword evidence="4" id="KW-1185">Reference proteome</keyword>
<evidence type="ECO:0000313" key="3">
    <source>
        <dbReference type="EMBL" id="KAF2433494.1"/>
    </source>
</evidence>
<keyword evidence="2" id="KW-1133">Transmembrane helix</keyword>
<comment type="caution">
    <text evidence="3">The sequence shown here is derived from an EMBL/GenBank/DDBJ whole genome shotgun (WGS) entry which is preliminary data.</text>
</comment>
<evidence type="ECO:0000256" key="2">
    <source>
        <dbReference type="SAM" id="Phobius"/>
    </source>
</evidence>
<evidence type="ECO:0000313" key="4">
    <source>
        <dbReference type="Proteomes" id="UP000800235"/>
    </source>
</evidence>
<name>A0A9P4NW99_9PEZI</name>
<dbReference type="Proteomes" id="UP000800235">
    <property type="component" value="Unassembled WGS sequence"/>
</dbReference>
<protein>
    <submittedName>
        <fullName evidence="3">Uncharacterized protein</fullName>
    </submittedName>
</protein>
<evidence type="ECO:0000256" key="1">
    <source>
        <dbReference type="SAM" id="MobiDB-lite"/>
    </source>
</evidence>
<feature type="region of interest" description="Disordered" evidence="1">
    <location>
        <begin position="44"/>
        <end position="89"/>
    </location>
</feature>
<reference evidence="3" key="1">
    <citation type="journal article" date="2020" name="Stud. Mycol.">
        <title>101 Dothideomycetes genomes: a test case for predicting lifestyles and emergence of pathogens.</title>
        <authorList>
            <person name="Haridas S."/>
            <person name="Albert R."/>
            <person name="Binder M."/>
            <person name="Bloem J."/>
            <person name="Labutti K."/>
            <person name="Salamov A."/>
            <person name="Andreopoulos B."/>
            <person name="Baker S."/>
            <person name="Barry K."/>
            <person name="Bills G."/>
            <person name="Bluhm B."/>
            <person name="Cannon C."/>
            <person name="Castanera R."/>
            <person name="Culley D."/>
            <person name="Daum C."/>
            <person name="Ezra D."/>
            <person name="Gonzalez J."/>
            <person name="Henrissat B."/>
            <person name="Kuo A."/>
            <person name="Liang C."/>
            <person name="Lipzen A."/>
            <person name="Lutzoni F."/>
            <person name="Magnuson J."/>
            <person name="Mondo S."/>
            <person name="Nolan M."/>
            <person name="Ohm R."/>
            <person name="Pangilinan J."/>
            <person name="Park H.-J."/>
            <person name="Ramirez L."/>
            <person name="Alfaro M."/>
            <person name="Sun H."/>
            <person name="Tritt A."/>
            <person name="Yoshinaga Y."/>
            <person name="Zwiers L.-H."/>
            <person name="Turgeon B."/>
            <person name="Goodwin S."/>
            <person name="Spatafora J."/>
            <person name="Crous P."/>
            <person name="Grigoriev I."/>
        </authorList>
    </citation>
    <scope>NUCLEOTIDE SEQUENCE</scope>
    <source>
        <strain evidence="3">CBS 130266</strain>
    </source>
</reference>
<keyword evidence="2" id="KW-0812">Transmembrane</keyword>